<dbReference type="AlphaFoldDB" id="A0A6I3JFB1"/>
<keyword evidence="2" id="KW-1185">Reference proteome</keyword>
<protein>
    <submittedName>
        <fullName evidence="1">DUF559 domain-containing protein</fullName>
    </submittedName>
</protein>
<organism evidence="1 2">
    <name type="scientific">Nocardioides marmotae</name>
    <dbReference type="NCBI Taxonomy" id="2663857"/>
    <lineage>
        <taxon>Bacteria</taxon>
        <taxon>Bacillati</taxon>
        <taxon>Actinomycetota</taxon>
        <taxon>Actinomycetes</taxon>
        <taxon>Propionibacteriales</taxon>
        <taxon>Nocardioidaceae</taxon>
        <taxon>Nocardioides</taxon>
    </lineage>
</organism>
<dbReference type="InterPro" id="IPR011335">
    <property type="entry name" value="Restrct_endonuc-II-like"/>
</dbReference>
<sequence>MLGGVATRAQLLAVARRSDLEQALASGDVIRTARDRYALASADAAIATAHGLSGVLCLTSAALHHGWAVKTVPGRPHVAVPRNRRVTPAQRALADVHRAAHGPDDLVDGIVTSKDVTLVQCLRALPFDEALAIADSAARAGDVAALRRAARLARGAGAARVRTVAAAARAEAANPFESVLRAIALDVPGLEVEPQRLITSVTPWARPDLVDLRLRIVLEADSFEWHGSRGALRRDARRYNLLVADGWIVLRFAWEDVMHDAAYVRAVLAAVTARRTEVACRACPAA</sequence>
<dbReference type="SUPFAM" id="SSF52980">
    <property type="entry name" value="Restriction endonuclease-like"/>
    <property type="match status" value="1"/>
</dbReference>
<dbReference type="Gene3D" id="3.40.960.10">
    <property type="entry name" value="VSR Endonuclease"/>
    <property type="match status" value="1"/>
</dbReference>
<evidence type="ECO:0000313" key="2">
    <source>
        <dbReference type="Proteomes" id="UP000433406"/>
    </source>
</evidence>
<reference evidence="1 2" key="1">
    <citation type="submission" date="2019-10" db="EMBL/GenBank/DDBJ databases">
        <title>Nocardioides novel species isolated from the excrement of Marmot.</title>
        <authorList>
            <person name="Zhang G."/>
        </authorList>
    </citation>
    <scope>NUCLEOTIDE SEQUENCE [LARGE SCALE GENOMIC DNA]</scope>
    <source>
        <strain evidence="2">zg-579</strain>
    </source>
</reference>
<name>A0A6I3JFB1_9ACTN</name>
<dbReference type="EMBL" id="WLCI01000017">
    <property type="protein sequence ID" value="MTB96648.1"/>
    <property type="molecule type" value="Genomic_DNA"/>
</dbReference>
<comment type="caution">
    <text evidence="1">The sequence shown here is derived from an EMBL/GenBank/DDBJ whole genome shotgun (WGS) entry which is preliminary data.</text>
</comment>
<proteinExistence type="predicted"/>
<evidence type="ECO:0000313" key="1">
    <source>
        <dbReference type="EMBL" id="MTB96648.1"/>
    </source>
</evidence>
<gene>
    <name evidence="1" type="ORF">GGQ22_16350</name>
</gene>
<dbReference type="Proteomes" id="UP000433406">
    <property type="component" value="Unassembled WGS sequence"/>
</dbReference>
<dbReference type="InterPro" id="IPR007569">
    <property type="entry name" value="DUF559"/>
</dbReference>
<accession>A0A6I3JFB1</accession>
<dbReference type="Pfam" id="PF04480">
    <property type="entry name" value="DUF559"/>
    <property type="match status" value="1"/>
</dbReference>